<sequence length="242" mass="27609">MDPILKSLTLVNEVSLASILERITNTDKAISIGFLNQYAYNLISSSDAIKANFFDLDYLFRDGKGVELACLYNNIDPQSNLNGTDFIPRLISQLYLSNKEMTLFAYGTQQPWLDIGATSLFNTSQYYSLNGFKDVDCYLEHNLQYQTESLNVVVLAMGMPKQELIATQLKLQSKNKMIIICGGAILDFQAGRVKRAPTIFRKLGFEWLYRFALEPKRLFSRYVVGIPLFFLNVYRSSTKRVL</sequence>
<keyword evidence="1" id="KW-0328">Glycosyltransferase</keyword>
<evidence type="ECO:0008006" key="5">
    <source>
        <dbReference type="Google" id="ProtNLM"/>
    </source>
</evidence>
<evidence type="ECO:0000256" key="2">
    <source>
        <dbReference type="ARBA" id="ARBA00022679"/>
    </source>
</evidence>
<reference evidence="3 4" key="1">
    <citation type="submission" date="2015-03" db="EMBL/GenBank/DDBJ databases">
        <authorList>
            <person name="Xie B.-B."/>
            <person name="Rong J.-C."/>
            <person name="Qin Q.-L."/>
            <person name="Zhang Y.-Z."/>
        </authorList>
    </citation>
    <scope>NUCLEOTIDE SEQUENCE [LARGE SCALE GENOMIC DNA]</scope>
    <source>
        <strain evidence="3 4">KMM 661</strain>
    </source>
</reference>
<gene>
    <name evidence="3" type="ORF">PNIG_a2404</name>
</gene>
<dbReference type="GeneID" id="300942059"/>
<dbReference type="RefSeq" id="WP_089368434.1">
    <property type="nucleotide sequence ID" value="NZ_BJXZ01000015.1"/>
</dbReference>
<evidence type="ECO:0000256" key="1">
    <source>
        <dbReference type="ARBA" id="ARBA00022676"/>
    </source>
</evidence>
<dbReference type="GO" id="GO:0016758">
    <property type="term" value="F:hexosyltransferase activity"/>
    <property type="evidence" value="ECO:0007669"/>
    <property type="project" value="TreeGrafter"/>
</dbReference>
<dbReference type="Pfam" id="PF03808">
    <property type="entry name" value="Glyco_tran_WecG"/>
    <property type="match status" value="1"/>
</dbReference>
<organism evidence="3 4">
    <name type="scientific">Pseudoalteromonas nigrifaciens</name>
    <dbReference type="NCBI Taxonomy" id="28109"/>
    <lineage>
        <taxon>Bacteria</taxon>
        <taxon>Pseudomonadati</taxon>
        <taxon>Pseudomonadota</taxon>
        <taxon>Gammaproteobacteria</taxon>
        <taxon>Alteromonadales</taxon>
        <taxon>Pseudoalteromonadaceae</taxon>
        <taxon>Pseudoalteromonas</taxon>
    </lineage>
</organism>
<dbReference type="AlphaFoldDB" id="A0AAC9XXT5"/>
<dbReference type="PANTHER" id="PTHR34136:SF1">
    <property type="entry name" value="UDP-N-ACETYL-D-MANNOSAMINURONIC ACID TRANSFERASE"/>
    <property type="match status" value="1"/>
</dbReference>
<dbReference type="Proteomes" id="UP000198329">
    <property type="component" value="Chromosome I"/>
</dbReference>
<keyword evidence="4" id="KW-1185">Reference proteome</keyword>
<dbReference type="EMBL" id="CP011036">
    <property type="protein sequence ID" value="ASM54425.1"/>
    <property type="molecule type" value="Genomic_DNA"/>
</dbReference>
<proteinExistence type="predicted"/>
<dbReference type="NCBIfam" id="TIGR00696">
    <property type="entry name" value="wecG_tagA_cpsF"/>
    <property type="match status" value="1"/>
</dbReference>
<dbReference type="InterPro" id="IPR004629">
    <property type="entry name" value="WecG_TagA_CpsF"/>
</dbReference>
<protein>
    <recommendedName>
        <fullName evidence="5">N-acetylglucosaminyldiphosphoundecaprenol N-acetyl-beta-D-mannosaminyltransferase</fullName>
    </recommendedName>
</protein>
<dbReference type="KEGG" id="png:PNIG_a2404"/>
<dbReference type="CDD" id="cd06533">
    <property type="entry name" value="Glyco_transf_WecG_TagA"/>
    <property type="match status" value="1"/>
</dbReference>
<accession>A0AAC9XXT5</accession>
<evidence type="ECO:0000313" key="4">
    <source>
        <dbReference type="Proteomes" id="UP000198329"/>
    </source>
</evidence>
<dbReference type="PANTHER" id="PTHR34136">
    <property type="match status" value="1"/>
</dbReference>
<keyword evidence="2" id="KW-0808">Transferase</keyword>
<evidence type="ECO:0000313" key="3">
    <source>
        <dbReference type="EMBL" id="ASM54425.1"/>
    </source>
</evidence>
<name>A0AAC9XXT5_9GAMM</name>